<feature type="transmembrane region" description="Helical" evidence="1">
    <location>
        <begin position="193"/>
        <end position="212"/>
    </location>
</feature>
<feature type="transmembrane region" description="Helical" evidence="1">
    <location>
        <begin position="36"/>
        <end position="58"/>
    </location>
</feature>
<dbReference type="EMBL" id="NXLX01000023">
    <property type="protein sequence ID" value="RDU71987.1"/>
    <property type="molecule type" value="Genomic_DNA"/>
</dbReference>
<keyword evidence="1" id="KW-0472">Membrane</keyword>
<feature type="transmembrane region" description="Helical" evidence="1">
    <location>
        <begin position="113"/>
        <end position="132"/>
    </location>
</feature>
<feature type="transmembrane region" description="Helical" evidence="1">
    <location>
        <begin position="70"/>
        <end position="90"/>
    </location>
</feature>
<evidence type="ECO:0000313" key="3">
    <source>
        <dbReference type="Proteomes" id="UP000256695"/>
    </source>
</evidence>
<evidence type="ECO:0000256" key="1">
    <source>
        <dbReference type="SAM" id="Phobius"/>
    </source>
</evidence>
<keyword evidence="1" id="KW-0812">Transmembrane</keyword>
<keyword evidence="1" id="KW-1133">Transmembrane helix</keyword>
<reference evidence="2 3" key="1">
    <citation type="submission" date="2018-04" db="EMBL/GenBank/DDBJ databases">
        <title>Novel Campyloabacter and Helicobacter Species and Strains.</title>
        <authorList>
            <person name="Mannion A.J."/>
            <person name="Shen Z."/>
            <person name="Fox J.G."/>
        </authorList>
    </citation>
    <scope>NUCLEOTIDE SEQUENCE [LARGE SCALE GENOMIC DNA]</scope>
    <source>
        <strain evidence="2 3">MIT 04-9362</strain>
    </source>
</reference>
<dbReference type="RefSeq" id="WP_115579575.1">
    <property type="nucleotide sequence ID" value="NZ_NXLX01000023.1"/>
</dbReference>
<feature type="transmembrane region" description="Helical" evidence="1">
    <location>
        <begin position="438"/>
        <end position="457"/>
    </location>
</feature>
<feature type="transmembrane region" description="Helical" evidence="1">
    <location>
        <begin position="363"/>
        <end position="379"/>
    </location>
</feature>
<feature type="transmembrane region" description="Helical" evidence="1">
    <location>
        <begin position="414"/>
        <end position="431"/>
    </location>
</feature>
<name>A0A3D8J386_9HELI</name>
<evidence type="ECO:0000313" key="2">
    <source>
        <dbReference type="EMBL" id="RDU71987.1"/>
    </source>
</evidence>
<protein>
    <submittedName>
        <fullName evidence="2">Uncharacterized protein</fullName>
    </submittedName>
</protein>
<feature type="transmembrane region" description="Helical" evidence="1">
    <location>
        <begin position="487"/>
        <end position="508"/>
    </location>
</feature>
<feature type="transmembrane region" description="Helical" evidence="1">
    <location>
        <begin position="263"/>
        <end position="282"/>
    </location>
</feature>
<feature type="transmembrane region" description="Helical" evidence="1">
    <location>
        <begin position="391"/>
        <end position="408"/>
    </location>
</feature>
<gene>
    <name evidence="2" type="ORF">CQA57_07250</name>
</gene>
<feature type="transmembrane region" description="Helical" evidence="1">
    <location>
        <begin position="329"/>
        <end position="351"/>
    </location>
</feature>
<organism evidence="2 3">
    <name type="scientific">Helicobacter anseris</name>
    <dbReference type="NCBI Taxonomy" id="375926"/>
    <lineage>
        <taxon>Bacteria</taxon>
        <taxon>Pseudomonadati</taxon>
        <taxon>Campylobacterota</taxon>
        <taxon>Epsilonproteobacteria</taxon>
        <taxon>Campylobacterales</taxon>
        <taxon>Helicobacteraceae</taxon>
        <taxon>Helicobacter</taxon>
    </lineage>
</organism>
<accession>A0A3D8J386</accession>
<feature type="transmembrane region" description="Helical" evidence="1">
    <location>
        <begin position="288"/>
        <end position="317"/>
    </location>
</feature>
<feature type="transmembrane region" description="Helical" evidence="1">
    <location>
        <begin position="218"/>
        <end position="251"/>
    </location>
</feature>
<sequence length="551" mass="63762">MQALFKRILNSIRLGFPQMLKSFAFKPLIPIGRFDYTIHFFLFTLLQTLISIPFIIWITLAYMRNSMIELFILICIWAVLFLFPAFRITMSRMLDLRMHFNDSTTLFFTPKKMLLSFGICFVISLIVGYFGIKIDYFDFYPFDTLFLSFKLFLSITLSLAFITSNILGISLCFPAKTFNLFENVGFSTKTKEFLFFASLGILFIFVVFYTLIYNPIGILFAGIITFVLCFIAMRQNFYAGFLFLLLSLSLLLDFVDFLQNSRFLNLSYIMIQTSFFIALILLTCRKNFFLTLIVILGYTHLINIAYWGFLIYLYFLLIADFFDFKSKKGLLYSSLWAICVSGAFIFIIPLLNPPSWLNSIPKLTLFACSIISSMGIIFLNCKLKNQAKSQLVALVCVSILLYILNIFSIDAGDFWTIFIVLFFWIISNDQQISSAYKLAICSLFIIILFPLPTIFSQSLLSNLFYFLPFCSIVILTYLAYKIKFTFRIVFLAYIPCAFIVSVIASRYYSIFPTLLKANLFFNAVVLALICYLLYKHRDSFNPNLTLKSTTL</sequence>
<keyword evidence="3" id="KW-1185">Reference proteome</keyword>
<proteinExistence type="predicted"/>
<dbReference type="Proteomes" id="UP000256695">
    <property type="component" value="Unassembled WGS sequence"/>
</dbReference>
<dbReference type="AlphaFoldDB" id="A0A3D8J386"/>
<feature type="transmembrane region" description="Helical" evidence="1">
    <location>
        <begin position="152"/>
        <end position="173"/>
    </location>
</feature>
<comment type="caution">
    <text evidence="2">The sequence shown here is derived from an EMBL/GenBank/DDBJ whole genome shotgun (WGS) entry which is preliminary data.</text>
</comment>
<feature type="transmembrane region" description="Helical" evidence="1">
    <location>
        <begin position="463"/>
        <end position="480"/>
    </location>
</feature>
<feature type="transmembrane region" description="Helical" evidence="1">
    <location>
        <begin position="514"/>
        <end position="534"/>
    </location>
</feature>